<gene>
    <name evidence="8" type="ORF">W5A_13490</name>
</gene>
<dbReference type="AlphaFoldDB" id="I0W5H2"/>
<dbReference type="OrthoDB" id="621570at2"/>
<comment type="subcellular location">
    <subcellularLocation>
        <location evidence="1">Cell outer membrane</location>
    </subcellularLocation>
</comment>
<feature type="domain" description="SusD-like N-terminal" evidence="7">
    <location>
        <begin position="85"/>
        <end position="221"/>
    </location>
</feature>
<evidence type="ECO:0000256" key="4">
    <source>
        <dbReference type="ARBA" id="ARBA00023136"/>
    </source>
</evidence>
<dbReference type="SUPFAM" id="SSF48452">
    <property type="entry name" value="TPR-like"/>
    <property type="match status" value="1"/>
</dbReference>
<evidence type="ECO:0000256" key="3">
    <source>
        <dbReference type="ARBA" id="ARBA00022729"/>
    </source>
</evidence>
<dbReference type="Pfam" id="PF07980">
    <property type="entry name" value="SusD_RagB"/>
    <property type="match status" value="1"/>
</dbReference>
<evidence type="ECO:0000313" key="9">
    <source>
        <dbReference type="Proteomes" id="UP000005938"/>
    </source>
</evidence>
<dbReference type="InterPro" id="IPR011990">
    <property type="entry name" value="TPR-like_helical_dom_sf"/>
</dbReference>
<reference evidence="8 9" key="1">
    <citation type="journal article" date="2012" name="J. Bacteriol.">
        <title>Genome Sequence of the Halotolerant Bacterium Imtechella halotolerans K1T.</title>
        <authorList>
            <person name="Kumar S."/>
            <person name="Vikram S."/>
            <person name="Subramanian S."/>
            <person name="Raghava G.P."/>
            <person name="Pinnaka A.K."/>
        </authorList>
    </citation>
    <scope>NUCLEOTIDE SEQUENCE [LARGE SCALE GENOMIC DNA]</scope>
    <source>
        <strain evidence="8 9">K1</strain>
    </source>
</reference>
<dbReference type="STRING" id="946077.W5A_13490"/>
<keyword evidence="4" id="KW-0472">Membrane</keyword>
<feature type="domain" description="RagB/SusD" evidence="6">
    <location>
        <begin position="319"/>
        <end position="457"/>
    </location>
</feature>
<evidence type="ECO:0000313" key="8">
    <source>
        <dbReference type="EMBL" id="EID71638.1"/>
    </source>
</evidence>
<keyword evidence="9" id="KW-1185">Reference proteome</keyword>
<dbReference type="PATRIC" id="fig|946077.3.peg.2725"/>
<dbReference type="eggNOG" id="COG3193">
    <property type="taxonomic scope" value="Bacteria"/>
</dbReference>
<dbReference type="Pfam" id="PF14322">
    <property type="entry name" value="SusD-like_3"/>
    <property type="match status" value="1"/>
</dbReference>
<evidence type="ECO:0000256" key="1">
    <source>
        <dbReference type="ARBA" id="ARBA00004442"/>
    </source>
</evidence>
<keyword evidence="5" id="KW-0998">Cell outer membrane</keyword>
<dbReference type="Proteomes" id="UP000005938">
    <property type="component" value="Unassembled WGS sequence"/>
</dbReference>
<dbReference type="EMBL" id="AJJU01000043">
    <property type="protein sequence ID" value="EID71638.1"/>
    <property type="molecule type" value="Genomic_DNA"/>
</dbReference>
<dbReference type="GO" id="GO:0009279">
    <property type="term" value="C:cell outer membrane"/>
    <property type="evidence" value="ECO:0007669"/>
    <property type="project" value="UniProtKB-SubCell"/>
</dbReference>
<evidence type="ECO:0000256" key="2">
    <source>
        <dbReference type="ARBA" id="ARBA00006275"/>
    </source>
</evidence>
<sequence length="457" mass="52738">MLTFIFSCESFVEIDTPNFQITTEAVFKDDETAIAAVKGLYNQLYHNNTGFSNGWENSITVLAGLSGGLISPRSTLHTKFSPYSQHEINTLNNPAASANLNLWSSAYNIIYLTNSVIKGLEGSTKISADIKNKLIGQALFIRAFTYFYLVNLYGDVPLLLTTDYRVNTIAFRTSTNEIWSQIEADLDQSISLLNNQTEYNEGQRIWVNKFVAMALQARVCLFLEKWSKAEELSSKVIENSSSYELLEDLNQVFLKNSKETIWQISPIKGSSIYPTNTNEATVFIIYPRFGRPFGSIELSNSLIAEFESFDKRKSDWIGQSNDILYYPYKYKVRNFYGDPTEYSMVIRFAEQFLIRAEARTYLNNLNGALVDLNKIRTRAGLDEFESESKEIILESIYKERKKELFSEWGHHWFDLKRTKRAQIIFKDNHTWEDTDLFYPIPEEERMKNPNLSQNLGY</sequence>
<evidence type="ECO:0000259" key="6">
    <source>
        <dbReference type="Pfam" id="PF07980"/>
    </source>
</evidence>
<evidence type="ECO:0000259" key="7">
    <source>
        <dbReference type="Pfam" id="PF14322"/>
    </source>
</evidence>
<proteinExistence type="inferred from homology"/>
<name>I0W5H2_9FLAO</name>
<comment type="similarity">
    <text evidence="2">Belongs to the SusD family.</text>
</comment>
<protein>
    <submittedName>
        <fullName evidence="8">SusD/RagB family protein</fullName>
    </submittedName>
</protein>
<dbReference type="CDD" id="cd08977">
    <property type="entry name" value="SusD"/>
    <property type="match status" value="1"/>
</dbReference>
<dbReference type="Gene3D" id="1.25.40.390">
    <property type="match status" value="1"/>
</dbReference>
<evidence type="ECO:0000256" key="5">
    <source>
        <dbReference type="ARBA" id="ARBA00023237"/>
    </source>
</evidence>
<dbReference type="InterPro" id="IPR012944">
    <property type="entry name" value="SusD_RagB_dom"/>
</dbReference>
<organism evidence="8 9">
    <name type="scientific">Imtechella halotolerans K1</name>
    <dbReference type="NCBI Taxonomy" id="946077"/>
    <lineage>
        <taxon>Bacteria</taxon>
        <taxon>Pseudomonadati</taxon>
        <taxon>Bacteroidota</taxon>
        <taxon>Flavobacteriia</taxon>
        <taxon>Flavobacteriales</taxon>
        <taxon>Flavobacteriaceae</taxon>
        <taxon>Imtechella</taxon>
    </lineage>
</organism>
<accession>I0W5H2</accession>
<comment type="caution">
    <text evidence="8">The sequence shown here is derived from an EMBL/GenBank/DDBJ whole genome shotgun (WGS) entry which is preliminary data.</text>
</comment>
<keyword evidence="3" id="KW-0732">Signal</keyword>
<dbReference type="InterPro" id="IPR033985">
    <property type="entry name" value="SusD-like_N"/>
</dbReference>